<dbReference type="KEGG" id="ehx:EMIHUDRAFT_461699"/>
<keyword evidence="4" id="KW-0813">Transport</keyword>
<dbReference type="Gene3D" id="1.10.287.80">
    <property type="entry name" value="ATP synthase, gamma subunit, helix hairpin domain"/>
    <property type="match status" value="2"/>
</dbReference>
<evidence type="ECO:0000256" key="7">
    <source>
        <dbReference type="ARBA" id="ARBA00023136"/>
    </source>
</evidence>
<keyword evidence="5" id="KW-0375">Hydrogen ion transport</keyword>
<dbReference type="FunFam" id="1.10.287.80:FF:000003">
    <property type="entry name" value="ATP synthase gamma chain, chloroplastic"/>
    <property type="match status" value="1"/>
</dbReference>
<dbReference type="InterPro" id="IPR023632">
    <property type="entry name" value="ATP_synth_F1_gsu_CS"/>
</dbReference>
<keyword evidence="8" id="KW-0139">CF(1)</keyword>
<keyword evidence="7" id="KW-0472">Membrane</keyword>
<keyword evidence="9" id="KW-0066">ATP synthesis</keyword>
<dbReference type="PRINTS" id="PR00126">
    <property type="entry name" value="ATPASEGAMMA"/>
</dbReference>
<proteinExistence type="inferred from homology"/>
<evidence type="ECO:0000313" key="13">
    <source>
        <dbReference type="Proteomes" id="UP000013827"/>
    </source>
</evidence>
<organism evidence="12 13">
    <name type="scientific">Emiliania huxleyi (strain CCMP1516)</name>
    <dbReference type="NCBI Taxonomy" id="280463"/>
    <lineage>
        <taxon>Eukaryota</taxon>
        <taxon>Haptista</taxon>
        <taxon>Haptophyta</taxon>
        <taxon>Prymnesiophyceae</taxon>
        <taxon>Isochrysidales</taxon>
        <taxon>Noelaerhabdaceae</taxon>
        <taxon>Emiliania</taxon>
    </lineage>
</organism>
<evidence type="ECO:0000256" key="1">
    <source>
        <dbReference type="ARBA" id="ARBA00003456"/>
    </source>
</evidence>
<dbReference type="EnsemblProtists" id="EOD09354">
    <property type="protein sequence ID" value="EOD09354"/>
    <property type="gene ID" value="EMIHUDRAFT_461699"/>
</dbReference>
<evidence type="ECO:0000256" key="5">
    <source>
        <dbReference type="ARBA" id="ARBA00022781"/>
    </source>
</evidence>
<dbReference type="AlphaFoldDB" id="A0A0D3IDL9"/>
<dbReference type="PaxDb" id="2903-EOD09354"/>
<dbReference type="STRING" id="2903.R1DKU4"/>
<evidence type="ECO:0000256" key="4">
    <source>
        <dbReference type="ARBA" id="ARBA00022448"/>
    </source>
</evidence>
<keyword evidence="11" id="KW-0175">Coiled coil</keyword>
<keyword evidence="6" id="KW-0406">Ion transport</keyword>
<protein>
    <recommendedName>
        <fullName evidence="10">F-ATPase gamma subunit</fullName>
    </recommendedName>
</protein>
<comment type="similarity">
    <text evidence="3">Belongs to the ATPase gamma chain family.</text>
</comment>
<dbReference type="PROSITE" id="PS00153">
    <property type="entry name" value="ATPASE_GAMMA"/>
    <property type="match status" value="1"/>
</dbReference>
<name>A0A0D3IDL9_EMIH1</name>
<accession>A0A0D3IDL9</accession>
<evidence type="ECO:0000256" key="10">
    <source>
        <dbReference type="ARBA" id="ARBA00031066"/>
    </source>
</evidence>
<comment type="subcellular location">
    <subcellularLocation>
        <location evidence="2">Plastid</location>
        <location evidence="2">Chloroplast thylakoid membrane</location>
        <topology evidence="2">Peripheral membrane protein</topology>
    </subcellularLocation>
</comment>
<dbReference type="GO" id="GO:0009535">
    <property type="term" value="C:chloroplast thylakoid membrane"/>
    <property type="evidence" value="ECO:0007669"/>
    <property type="project" value="UniProtKB-SubCell"/>
</dbReference>
<dbReference type="OMA" id="VMQFEQD"/>
<dbReference type="HOGENOM" id="CLU_050669_0_0_1"/>
<dbReference type="Gene3D" id="3.40.1380.10">
    <property type="match status" value="1"/>
</dbReference>
<reference evidence="12" key="2">
    <citation type="submission" date="2024-10" db="UniProtKB">
        <authorList>
            <consortium name="EnsemblProtists"/>
        </authorList>
    </citation>
    <scope>IDENTIFICATION</scope>
</reference>
<dbReference type="RefSeq" id="XP_005761783.1">
    <property type="nucleotide sequence ID" value="XM_005761726.1"/>
</dbReference>
<dbReference type="PANTHER" id="PTHR11693:SF41">
    <property type="entry name" value="ATP SYNTHASE GAMMA CHAIN, CHLOROPLASTIC"/>
    <property type="match status" value="1"/>
</dbReference>
<dbReference type="InterPro" id="IPR035968">
    <property type="entry name" value="ATP_synth_F1_ATPase_gsu"/>
</dbReference>
<evidence type="ECO:0000256" key="3">
    <source>
        <dbReference type="ARBA" id="ARBA00007681"/>
    </source>
</evidence>
<dbReference type="eggNOG" id="KOG1531">
    <property type="taxonomic scope" value="Eukaryota"/>
</dbReference>
<dbReference type="HAMAP" id="MF_00815">
    <property type="entry name" value="ATP_synth_gamma_bact"/>
    <property type="match status" value="1"/>
</dbReference>
<dbReference type="NCBIfam" id="TIGR01146">
    <property type="entry name" value="ATPsyn_F1gamma"/>
    <property type="match status" value="1"/>
</dbReference>
<keyword evidence="13" id="KW-1185">Reference proteome</keyword>
<dbReference type="InterPro" id="IPR000131">
    <property type="entry name" value="ATP_synth_F1_gsu"/>
</dbReference>
<dbReference type="NCBIfam" id="NF004145">
    <property type="entry name" value="PRK05621.1-2"/>
    <property type="match status" value="1"/>
</dbReference>
<dbReference type="FunFam" id="3.40.1380.10:FF:000006">
    <property type="entry name" value="ATP synthase gamma chain"/>
    <property type="match status" value="1"/>
</dbReference>
<dbReference type="Pfam" id="PF00231">
    <property type="entry name" value="ATP-synt"/>
    <property type="match status" value="1"/>
</dbReference>
<dbReference type="SMR" id="A0A0D3IDL9"/>
<evidence type="ECO:0000256" key="2">
    <source>
        <dbReference type="ARBA" id="ARBA00004525"/>
    </source>
</evidence>
<dbReference type="SUPFAM" id="SSF52943">
    <property type="entry name" value="ATP synthase (F1-ATPase), gamma subunit"/>
    <property type="match status" value="1"/>
</dbReference>
<dbReference type="GO" id="GO:0045259">
    <property type="term" value="C:proton-transporting ATP synthase complex"/>
    <property type="evidence" value="ECO:0007669"/>
    <property type="project" value="UniProtKB-KW"/>
</dbReference>
<evidence type="ECO:0000256" key="11">
    <source>
        <dbReference type="SAM" id="Coils"/>
    </source>
</evidence>
<dbReference type="Proteomes" id="UP000013827">
    <property type="component" value="Unassembled WGS sequence"/>
</dbReference>
<comment type="function">
    <text evidence="1">Produces ATP from ADP in the presence of a proton gradient across the membrane. The gamma chain is believed to be important in regulating ATPase activity and the flow of protons through the CF(0) complex.</text>
</comment>
<reference evidence="13" key="1">
    <citation type="journal article" date="2013" name="Nature">
        <title>Pan genome of the phytoplankton Emiliania underpins its global distribution.</title>
        <authorList>
            <person name="Read B.A."/>
            <person name="Kegel J."/>
            <person name="Klute M.J."/>
            <person name="Kuo A."/>
            <person name="Lefebvre S.C."/>
            <person name="Maumus F."/>
            <person name="Mayer C."/>
            <person name="Miller J."/>
            <person name="Monier A."/>
            <person name="Salamov A."/>
            <person name="Young J."/>
            <person name="Aguilar M."/>
            <person name="Claverie J.M."/>
            <person name="Frickenhaus S."/>
            <person name="Gonzalez K."/>
            <person name="Herman E.K."/>
            <person name="Lin Y.C."/>
            <person name="Napier J."/>
            <person name="Ogata H."/>
            <person name="Sarno A.F."/>
            <person name="Shmutz J."/>
            <person name="Schroeder D."/>
            <person name="de Vargas C."/>
            <person name="Verret F."/>
            <person name="von Dassow P."/>
            <person name="Valentin K."/>
            <person name="Van de Peer Y."/>
            <person name="Wheeler G."/>
            <person name="Dacks J.B."/>
            <person name="Delwiche C.F."/>
            <person name="Dyhrman S.T."/>
            <person name="Glockner G."/>
            <person name="John U."/>
            <person name="Richards T."/>
            <person name="Worden A.Z."/>
            <person name="Zhang X."/>
            <person name="Grigoriev I.V."/>
            <person name="Allen A.E."/>
            <person name="Bidle K."/>
            <person name="Borodovsky M."/>
            <person name="Bowler C."/>
            <person name="Brownlee C."/>
            <person name="Cock J.M."/>
            <person name="Elias M."/>
            <person name="Gladyshev V.N."/>
            <person name="Groth M."/>
            <person name="Guda C."/>
            <person name="Hadaegh A."/>
            <person name="Iglesias-Rodriguez M.D."/>
            <person name="Jenkins J."/>
            <person name="Jones B.M."/>
            <person name="Lawson T."/>
            <person name="Leese F."/>
            <person name="Lindquist E."/>
            <person name="Lobanov A."/>
            <person name="Lomsadze A."/>
            <person name="Malik S.B."/>
            <person name="Marsh M.E."/>
            <person name="Mackinder L."/>
            <person name="Mock T."/>
            <person name="Mueller-Roeber B."/>
            <person name="Pagarete A."/>
            <person name="Parker M."/>
            <person name="Probert I."/>
            <person name="Quesneville H."/>
            <person name="Raines C."/>
            <person name="Rensing S.A."/>
            <person name="Riano-Pachon D.M."/>
            <person name="Richier S."/>
            <person name="Rokitta S."/>
            <person name="Shiraiwa Y."/>
            <person name="Soanes D.M."/>
            <person name="van der Giezen M."/>
            <person name="Wahlund T.M."/>
            <person name="Williams B."/>
            <person name="Wilson W."/>
            <person name="Wolfe G."/>
            <person name="Wurch L.L."/>
        </authorList>
    </citation>
    <scope>NUCLEOTIDE SEQUENCE</scope>
</reference>
<sequence length="359" mass="38977">MLSFLLTTAAAVTAFNAPVAAPSSSFAQPRVAASPVMGATIRELRDRVGSVKNTKKITSAMRLVAAAKVRRAQEACLRSRPFSETLERILGGLLQRLSTEALDIPLLQQREAKKVGLLVITGDRGLCGSYNSAAIKKTEGRIAELKAQGVEAELITVGNKGSTYFKRRSDPSSPQYAAPLRKAVPCGQAPTAEMATELASELLSSYYAGELDRVELIYTSFVSMISSIPSVRTMIPLTPQGIETEGDEIFKMTTKDGDFAIEKEKVDKAEPQQFAADMIFEQEPSQLLNAILPLYLNGQILRTLQESVASELASRMTAMQSATDNAKELQKTLELQMNRARQAKITQELMEIIAGADSV</sequence>
<dbReference type="GO" id="GO:0046933">
    <property type="term" value="F:proton-transporting ATP synthase activity, rotational mechanism"/>
    <property type="evidence" value="ECO:0007669"/>
    <property type="project" value="InterPro"/>
</dbReference>
<feature type="coiled-coil region" evidence="11">
    <location>
        <begin position="319"/>
        <end position="346"/>
    </location>
</feature>
<dbReference type="PANTHER" id="PTHR11693">
    <property type="entry name" value="ATP SYNTHASE GAMMA CHAIN"/>
    <property type="match status" value="1"/>
</dbReference>
<evidence type="ECO:0000313" key="12">
    <source>
        <dbReference type="EnsemblProtists" id="EOD09354"/>
    </source>
</evidence>
<dbReference type="GeneID" id="17255733"/>
<evidence type="ECO:0000256" key="6">
    <source>
        <dbReference type="ARBA" id="ARBA00023065"/>
    </source>
</evidence>
<evidence type="ECO:0000256" key="9">
    <source>
        <dbReference type="ARBA" id="ARBA00023310"/>
    </source>
</evidence>
<dbReference type="CDD" id="cd12151">
    <property type="entry name" value="F1-ATPase_gamma"/>
    <property type="match status" value="1"/>
</dbReference>
<evidence type="ECO:0000256" key="8">
    <source>
        <dbReference type="ARBA" id="ARBA00023196"/>
    </source>
</evidence>